<keyword evidence="3" id="KW-1185">Reference proteome</keyword>
<sequence length="160" mass="18219">MKSLMFILALVLFLALSVHGSIYQYRYFSDAKCTTTPYLTRYWNYDSCEPVANNCTFGGESRTCLSKLPEITPSSNTISIYSFNFGSCYGWNDVYTFATDKCIPYSMESGSIIKYQSMKTDGCDKITYYYGTDCTREGKTTTISGTNLSFQIARNYHFMC</sequence>
<dbReference type="KEGG" id="ngr:NAEGRDRAFT_72375"/>
<organism evidence="3">
    <name type="scientific">Naegleria gruberi</name>
    <name type="common">Amoeba</name>
    <dbReference type="NCBI Taxonomy" id="5762"/>
    <lineage>
        <taxon>Eukaryota</taxon>
        <taxon>Discoba</taxon>
        <taxon>Heterolobosea</taxon>
        <taxon>Tetramitia</taxon>
        <taxon>Eutetramitia</taxon>
        <taxon>Vahlkampfiidae</taxon>
        <taxon>Naegleria</taxon>
    </lineage>
</organism>
<evidence type="ECO:0000256" key="1">
    <source>
        <dbReference type="SAM" id="SignalP"/>
    </source>
</evidence>
<feature type="chain" id="PRO_5003037902" evidence="1">
    <location>
        <begin position="21"/>
        <end position="160"/>
    </location>
</feature>
<reference evidence="2 3" key="1">
    <citation type="journal article" date="2010" name="Cell">
        <title>The genome of Naegleria gruberi illuminates early eukaryotic versatility.</title>
        <authorList>
            <person name="Fritz-Laylin L.K."/>
            <person name="Prochnik S.E."/>
            <person name="Ginger M.L."/>
            <person name="Dacks J.B."/>
            <person name="Carpenter M.L."/>
            <person name="Field M.C."/>
            <person name="Kuo A."/>
            <person name="Paredez A."/>
            <person name="Chapman J."/>
            <person name="Pham J."/>
            <person name="Shu S."/>
            <person name="Neupane R."/>
            <person name="Cipriano M."/>
            <person name="Mancuso J."/>
            <person name="Tu H."/>
            <person name="Salamov A."/>
            <person name="Lindquist E."/>
            <person name="Shapiro H."/>
            <person name="Lucas S."/>
            <person name="Grigoriev I.V."/>
            <person name="Cande W.Z."/>
            <person name="Fulton C."/>
            <person name="Rokhsar D.S."/>
            <person name="Dawson S.C."/>
        </authorList>
    </citation>
    <scope>NUCLEOTIDE SEQUENCE [LARGE SCALE GENOMIC DNA]</scope>
    <source>
        <strain evidence="2 3">NEG-M</strain>
    </source>
</reference>
<protein>
    <submittedName>
        <fullName evidence="2">Predicted protein</fullName>
    </submittedName>
</protein>
<accession>D2VTP5</accession>
<dbReference type="EMBL" id="GG738897">
    <property type="protein sequence ID" value="EFC39690.1"/>
    <property type="molecule type" value="Genomic_DNA"/>
</dbReference>
<dbReference type="AlphaFoldDB" id="D2VTP5"/>
<name>D2VTP5_NAEGR</name>
<dbReference type="RefSeq" id="XP_002672434.1">
    <property type="nucleotide sequence ID" value="XM_002672388.1"/>
</dbReference>
<keyword evidence="1" id="KW-0732">Signal</keyword>
<dbReference type="GeneID" id="8858526"/>
<evidence type="ECO:0000313" key="3">
    <source>
        <dbReference type="Proteomes" id="UP000006671"/>
    </source>
</evidence>
<dbReference type="InParanoid" id="D2VTP5"/>
<feature type="signal peptide" evidence="1">
    <location>
        <begin position="1"/>
        <end position="20"/>
    </location>
</feature>
<evidence type="ECO:0000313" key="2">
    <source>
        <dbReference type="EMBL" id="EFC39690.1"/>
    </source>
</evidence>
<dbReference type="Proteomes" id="UP000006671">
    <property type="component" value="Unassembled WGS sequence"/>
</dbReference>
<gene>
    <name evidence="2" type="ORF">NAEGRDRAFT_72375</name>
</gene>
<proteinExistence type="predicted"/>
<dbReference type="VEuPathDB" id="AmoebaDB:NAEGRDRAFT_72375"/>